<feature type="domain" description="DUF4314" evidence="1">
    <location>
        <begin position="5"/>
        <end position="71"/>
    </location>
</feature>
<evidence type="ECO:0000259" key="1">
    <source>
        <dbReference type="Pfam" id="PF14192"/>
    </source>
</evidence>
<dbReference type="RefSeq" id="WP_149734555.1">
    <property type="nucleotide sequence ID" value="NZ_FQZD01000012.1"/>
</dbReference>
<dbReference type="AlphaFoldDB" id="A0A1M6GQP6"/>
<accession>A0A1M6GQP6</accession>
<gene>
    <name evidence="2" type="ORF">SAMN02745170_01787</name>
</gene>
<evidence type="ECO:0000313" key="3">
    <source>
        <dbReference type="Proteomes" id="UP000322917"/>
    </source>
</evidence>
<dbReference type="InterPro" id="IPR025463">
    <property type="entry name" value="DUF4314"/>
</dbReference>
<proteinExistence type="predicted"/>
<dbReference type="OrthoDB" id="9813511at2"/>
<dbReference type="Proteomes" id="UP000322917">
    <property type="component" value="Unassembled WGS sequence"/>
</dbReference>
<sequence>MFVKREIVERLRRQYPAGTRVELVRMNDEQAPPIGTLGTVTGVDDIGSIMVSWDNGGSLSVVYGEDLCKKVD</sequence>
<evidence type="ECO:0000313" key="2">
    <source>
        <dbReference type="EMBL" id="SHJ12243.1"/>
    </source>
</evidence>
<keyword evidence="3" id="KW-1185">Reference proteome</keyword>
<organism evidence="2 3">
    <name type="scientific">Propionispora hippei DSM 15287</name>
    <dbReference type="NCBI Taxonomy" id="1123003"/>
    <lineage>
        <taxon>Bacteria</taxon>
        <taxon>Bacillati</taxon>
        <taxon>Bacillota</taxon>
        <taxon>Negativicutes</taxon>
        <taxon>Selenomonadales</taxon>
        <taxon>Sporomusaceae</taxon>
        <taxon>Propionispora</taxon>
    </lineage>
</organism>
<protein>
    <recommendedName>
        <fullName evidence="1">DUF4314 domain-containing protein</fullName>
    </recommendedName>
</protein>
<name>A0A1M6GQP6_9FIRM</name>
<reference evidence="2 3" key="1">
    <citation type="submission" date="2016-11" db="EMBL/GenBank/DDBJ databases">
        <authorList>
            <person name="Varghese N."/>
            <person name="Submissions S."/>
        </authorList>
    </citation>
    <scope>NUCLEOTIDE SEQUENCE [LARGE SCALE GENOMIC DNA]</scope>
    <source>
        <strain evidence="2 3">DSM 15287</strain>
    </source>
</reference>
<dbReference type="EMBL" id="FQZD01000012">
    <property type="protein sequence ID" value="SHJ12243.1"/>
    <property type="molecule type" value="Genomic_DNA"/>
</dbReference>
<dbReference type="Pfam" id="PF14192">
    <property type="entry name" value="DUF4314"/>
    <property type="match status" value="1"/>
</dbReference>